<proteinExistence type="predicted"/>
<comment type="caution">
    <text evidence="1">The sequence shown here is derived from an EMBL/GenBank/DDBJ whole genome shotgun (WGS) entry which is preliminary data.</text>
</comment>
<keyword evidence="2" id="KW-1185">Reference proteome</keyword>
<dbReference type="AlphaFoldDB" id="A0A5N5SQS0"/>
<reference evidence="1 2" key="1">
    <citation type="journal article" date="2019" name="PLoS Biol.">
        <title>Sex chromosomes control vertical transmission of feminizing Wolbachia symbionts in an isopod.</title>
        <authorList>
            <person name="Becking T."/>
            <person name="Chebbi M.A."/>
            <person name="Giraud I."/>
            <person name="Moumen B."/>
            <person name="Laverre T."/>
            <person name="Caubet Y."/>
            <person name="Peccoud J."/>
            <person name="Gilbert C."/>
            <person name="Cordaux R."/>
        </authorList>
    </citation>
    <scope>NUCLEOTIDE SEQUENCE [LARGE SCALE GENOMIC DNA]</scope>
    <source>
        <strain evidence="1">ANa2</strain>
        <tissue evidence="1">Whole body excluding digestive tract and cuticle</tissue>
    </source>
</reference>
<dbReference type="EMBL" id="SEYY01021320">
    <property type="protein sequence ID" value="KAB7496474.1"/>
    <property type="molecule type" value="Genomic_DNA"/>
</dbReference>
<evidence type="ECO:0000313" key="1">
    <source>
        <dbReference type="EMBL" id="KAB7496474.1"/>
    </source>
</evidence>
<evidence type="ECO:0000313" key="2">
    <source>
        <dbReference type="Proteomes" id="UP000326759"/>
    </source>
</evidence>
<sequence>MKDFRRALEFYVLKRLGIKRFKNSHRGSPLSPHYSTVLNVNLNVNSSSNPTRNPSPVLSPYLETPTAMPFRLFNPNRHSTASSILQMSPVTEKTSDQPSRHKLYLLTLGDNRKRPVNSTFSWPPTLLSRSLVSHQSLLDSNSSIVDKKRHFQSLEGVGGFWSPFWEPNENSSPDNSSANSESRFVYEISLDKNKTDYKYPNKLHLSNSAPPSPAIKILALKSRPSSFITSSTHYQRLYSQCQKSLNKSEEKLKTDTSTMCFSVFRSKSDEQLCNYKKQLVNMADR</sequence>
<name>A0A5N5SQS0_9CRUS</name>
<protein>
    <submittedName>
        <fullName evidence="1">Uncharacterized protein</fullName>
    </submittedName>
</protein>
<organism evidence="1 2">
    <name type="scientific">Armadillidium nasatum</name>
    <dbReference type="NCBI Taxonomy" id="96803"/>
    <lineage>
        <taxon>Eukaryota</taxon>
        <taxon>Metazoa</taxon>
        <taxon>Ecdysozoa</taxon>
        <taxon>Arthropoda</taxon>
        <taxon>Crustacea</taxon>
        <taxon>Multicrustacea</taxon>
        <taxon>Malacostraca</taxon>
        <taxon>Eumalacostraca</taxon>
        <taxon>Peracarida</taxon>
        <taxon>Isopoda</taxon>
        <taxon>Oniscidea</taxon>
        <taxon>Crinocheta</taxon>
        <taxon>Armadillidiidae</taxon>
        <taxon>Armadillidium</taxon>
    </lineage>
</organism>
<dbReference type="Proteomes" id="UP000326759">
    <property type="component" value="Unassembled WGS sequence"/>
</dbReference>
<gene>
    <name evidence="1" type="ORF">Anas_07737</name>
</gene>
<accession>A0A5N5SQS0</accession>